<dbReference type="RefSeq" id="WP_311803475.1">
    <property type="nucleotide sequence ID" value="NZ_JARQCI010000009.1"/>
</dbReference>
<gene>
    <name evidence="1" type="ORF">P7I04_13195</name>
</gene>
<accession>A0AAP5P8F9</accession>
<name>A0AAP5P8F9_9LACT</name>
<evidence type="ECO:0000313" key="1">
    <source>
        <dbReference type="EMBL" id="MDT2946978.1"/>
    </source>
</evidence>
<dbReference type="Proteomes" id="UP001250218">
    <property type="component" value="Unassembled WGS sequence"/>
</dbReference>
<reference evidence="1" key="1">
    <citation type="submission" date="2023-03" db="EMBL/GenBank/DDBJ databases">
        <authorList>
            <person name="Shen W."/>
            <person name="Cai J."/>
        </authorList>
    </citation>
    <scope>NUCLEOTIDE SEQUENCE</scope>
    <source>
        <strain evidence="1">Y37</strain>
    </source>
</reference>
<evidence type="ECO:0000313" key="2">
    <source>
        <dbReference type="Proteomes" id="UP001250218"/>
    </source>
</evidence>
<dbReference type="AlphaFoldDB" id="A0AAP5P8F9"/>
<comment type="caution">
    <text evidence="1">The sequence shown here is derived from an EMBL/GenBank/DDBJ whole genome shotgun (WGS) entry which is preliminary data.</text>
</comment>
<protein>
    <submittedName>
        <fullName evidence="1">Uncharacterized protein</fullName>
    </submittedName>
</protein>
<proteinExistence type="predicted"/>
<organism evidence="1 2">
    <name type="scientific">Lactococcus lactis</name>
    <dbReference type="NCBI Taxonomy" id="1358"/>
    <lineage>
        <taxon>Bacteria</taxon>
        <taxon>Bacillati</taxon>
        <taxon>Bacillota</taxon>
        <taxon>Bacilli</taxon>
        <taxon>Lactobacillales</taxon>
        <taxon>Streptococcaceae</taxon>
        <taxon>Lactococcus</taxon>
    </lineage>
</organism>
<sequence>MEEKIFTPAQSRKIVDTLIIGYNDYLNERITKYNEMAVSDGYAWTKANHIDDAFAKAYEKGELDFIKNFELEKAGESWGYLEFEGDTNLGKTLIIIKNMTRLSQTFEKTKNRKPSQYLLDYAQISKGFIKKHIGDYEGLVEQVLLDIMPVKSSYKVSVESVRENYDEFFVIVYESNSHAQLQSVQVVVLDPDTQTIVPVQDLTMYLAESSITQVEAPEIFEANEQLPEGPGDYGFVAKSVPKEDE</sequence>
<dbReference type="EMBL" id="JARQDL010000016">
    <property type="protein sequence ID" value="MDT2946978.1"/>
    <property type="molecule type" value="Genomic_DNA"/>
</dbReference>